<dbReference type="InterPro" id="IPR045339">
    <property type="entry name" value="DUF6534"/>
</dbReference>
<feature type="domain" description="DUF6534" evidence="2">
    <location>
        <begin position="82"/>
        <end position="142"/>
    </location>
</feature>
<accession>A0A409WZS2</accession>
<gene>
    <name evidence="3" type="ORF">CVT25_000571</name>
</gene>
<proteinExistence type="predicted"/>
<dbReference type="AlphaFoldDB" id="A0A409WZS2"/>
<dbReference type="InParanoid" id="A0A409WZS2"/>
<protein>
    <recommendedName>
        <fullName evidence="2">DUF6534 domain-containing protein</fullName>
    </recommendedName>
</protein>
<dbReference type="STRING" id="93625.A0A409WZS2"/>
<organism evidence="3 4">
    <name type="scientific">Psilocybe cyanescens</name>
    <dbReference type="NCBI Taxonomy" id="93625"/>
    <lineage>
        <taxon>Eukaryota</taxon>
        <taxon>Fungi</taxon>
        <taxon>Dikarya</taxon>
        <taxon>Basidiomycota</taxon>
        <taxon>Agaricomycotina</taxon>
        <taxon>Agaricomycetes</taxon>
        <taxon>Agaricomycetidae</taxon>
        <taxon>Agaricales</taxon>
        <taxon>Agaricineae</taxon>
        <taxon>Strophariaceae</taxon>
        <taxon>Psilocybe</taxon>
    </lineage>
</organism>
<comment type="caution">
    <text evidence="3">The sequence shown here is derived from an EMBL/GenBank/DDBJ whole genome shotgun (WGS) entry which is preliminary data.</text>
</comment>
<sequence>MHIINNGPFVLAAQIRRYVIHEAHSGIVAALYRTGWERYRRRTRHCIPVRATEPQSHRIQKVSSPRLPIFHEMLAEQVAINSTDSLVNTLMLYSINTGRPPIRNLATPIRIHGNLLRPRKIIIHLLHMTVYVNSLLAVLNTRGALRKRNAGMISIPQSPSSVEPVTMNFIEPTDTKTNSEPASPDVARTRAQSFLSSQGLDGTTTSTFRAK</sequence>
<dbReference type="Proteomes" id="UP000283269">
    <property type="component" value="Unassembled WGS sequence"/>
</dbReference>
<keyword evidence="4" id="KW-1185">Reference proteome</keyword>
<evidence type="ECO:0000313" key="4">
    <source>
        <dbReference type="Proteomes" id="UP000283269"/>
    </source>
</evidence>
<feature type="region of interest" description="Disordered" evidence="1">
    <location>
        <begin position="171"/>
        <end position="211"/>
    </location>
</feature>
<feature type="compositionally biased region" description="Polar residues" evidence="1">
    <location>
        <begin position="190"/>
        <end position="211"/>
    </location>
</feature>
<dbReference type="EMBL" id="NHYD01002942">
    <property type="protein sequence ID" value="PPQ84025.1"/>
    <property type="molecule type" value="Genomic_DNA"/>
</dbReference>
<dbReference type="Pfam" id="PF20152">
    <property type="entry name" value="DUF6534"/>
    <property type="match status" value="1"/>
</dbReference>
<evidence type="ECO:0000259" key="2">
    <source>
        <dbReference type="Pfam" id="PF20152"/>
    </source>
</evidence>
<evidence type="ECO:0000313" key="3">
    <source>
        <dbReference type="EMBL" id="PPQ84025.1"/>
    </source>
</evidence>
<reference evidence="3 4" key="1">
    <citation type="journal article" date="2018" name="Evol. Lett.">
        <title>Horizontal gene cluster transfer increased hallucinogenic mushroom diversity.</title>
        <authorList>
            <person name="Reynolds H.T."/>
            <person name="Vijayakumar V."/>
            <person name="Gluck-Thaler E."/>
            <person name="Korotkin H.B."/>
            <person name="Matheny P.B."/>
            <person name="Slot J.C."/>
        </authorList>
    </citation>
    <scope>NUCLEOTIDE SEQUENCE [LARGE SCALE GENOMIC DNA]</scope>
    <source>
        <strain evidence="3 4">2631</strain>
    </source>
</reference>
<name>A0A409WZS2_PSICY</name>
<evidence type="ECO:0000256" key="1">
    <source>
        <dbReference type="SAM" id="MobiDB-lite"/>
    </source>
</evidence>